<dbReference type="PANTHER" id="PTHR39434:SF1">
    <property type="entry name" value="VOC DOMAIN-CONTAINING PROTEIN"/>
    <property type="match status" value="1"/>
</dbReference>
<accession>A0A381TVF3</accession>
<dbReference type="EMBL" id="UINC01005239">
    <property type="protein sequence ID" value="SVA20026.1"/>
    <property type="molecule type" value="Genomic_DNA"/>
</dbReference>
<proteinExistence type="predicted"/>
<dbReference type="InterPro" id="IPR029068">
    <property type="entry name" value="Glyas_Bleomycin-R_OHBP_Dase"/>
</dbReference>
<name>A0A381TVF3_9ZZZZ</name>
<dbReference type="SUPFAM" id="SSF54593">
    <property type="entry name" value="Glyoxalase/Bleomycin resistance protein/Dihydroxybiphenyl dioxygenase"/>
    <property type="match status" value="1"/>
</dbReference>
<protein>
    <recommendedName>
        <fullName evidence="2">VOC domain-containing protein</fullName>
    </recommendedName>
</protein>
<gene>
    <name evidence="1" type="ORF">METZ01_LOCUS72880</name>
</gene>
<sequence length="99" mass="11451">MYGHQIVAHLSPDDCSPVSTNPVDKDNIPCRHFGLILEWRKWEQLKNRIKKLNHGFLVEPKTRFKSEPGEQGTFFINDPSGNALEFKTFKTDSMVFEKS</sequence>
<evidence type="ECO:0008006" key="2">
    <source>
        <dbReference type="Google" id="ProtNLM"/>
    </source>
</evidence>
<dbReference type="AlphaFoldDB" id="A0A381TVF3"/>
<organism evidence="1">
    <name type="scientific">marine metagenome</name>
    <dbReference type="NCBI Taxonomy" id="408172"/>
    <lineage>
        <taxon>unclassified sequences</taxon>
        <taxon>metagenomes</taxon>
        <taxon>ecological metagenomes</taxon>
    </lineage>
</organism>
<dbReference type="PANTHER" id="PTHR39434">
    <property type="match status" value="1"/>
</dbReference>
<dbReference type="Gene3D" id="3.10.180.10">
    <property type="entry name" value="2,3-Dihydroxybiphenyl 1,2-Dioxygenase, domain 1"/>
    <property type="match status" value="1"/>
</dbReference>
<reference evidence="1" key="1">
    <citation type="submission" date="2018-05" db="EMBL/GenBank/DDBJ databases">
        <authorList>
            <person name="Lanie J.A."/>
            <person name="Ng W.-L."/>
            <person name="Kazmierczak K.M."/>
            <person name="Andrzejewski T.M."/>
            <person name="Davidsen T.M."/>
            <person name="Wayne K.J."/>
            <person name="Tettelin H."/>
            <person name="Glass J.I."/>
            <person name="Rusch D."/>
            <person name="Podicherti R."/>
            <person name="Tsui H.-C.T."/>
            <person name="Winkler M.E."/>
        </authorList>
    </citation>
    <scope>NUCLEOTIDE SEQUENCE</scope>
</reference>
<evidence type="ECO:0000313" key="1">
    <source>
        <dbReference type="EMBL" id="SVA20026.1"/>
    </source>
</evidence>